<feature type="domain" description="Pyrrolo-quinoline quinone repeat" evidence="2">
    <location>
        <begin position="101"/>
        <end position="346"/>
    </location>
</feature>
<keyword evidence="1" id="KW-0732">Signal</keyword>
<dbReference type="InterPro" id="IPR018391">
    <property type="entry name" value="PQQ_b-propeller_rpt"/>
</dbReference>
<comment type="caution">
    <text evidence="3">The sequence shown here is derived from an EMBL/GenBank/DDBJ whole genome shotgun (WGS) entry which is preliminary data.</text>
</comment>
<dbReference type="RefSeq" id="WP_146399166.1">
    <property type="nucleotide sequence ID" value="NZ_SJPQ01000002.1"/>
</dbReference>
<dbReference type="EMBL" id="SJPQ01000002">
    <property type="protein sequence ID" value="TWT88259.1"/>
    <property type="molecule type" value="Genomic_DNA"/>
</dbReference>
<sequence length="441" mass="47309" precursor="true">MKLLSSTIGCWTLLALATSVACADDWPRWRGPQDDGVWRESGVRESLPEGKLTPAWSVPCGLGYAGPAVAGGKVFLFEYDKRSGEITNNAGGRDALEGIERLRCLDATSGKELWRHEYDRPYLVSFPAGPRATPTVDGDLVYTLGAEGDLHCLRTDNGELVWSKSTKDDYGVETPIWGHSAAPLVVGDLLVAMIGGDGTTVVAFDKKTGEQRWSALSAYEPGYCPPSLIDGELVIFHPEAIVGLTPDTGETLWSVPIKPSYGMSIASPLPVGDRLFVSGYGGVSVFLRPPAAAGGEAEVLWAGKPKTSISCANSSPISDGEAIYGVDANDSALIAVDIATGERLWETTEFTVGDDRRARHGTVFLVRQGETDRYWLASETGDLSLVCLSPEGYEKLGSTRLLEPAGEAFGRPVVWSHPAFADRAVFARNDRELVRVSLAAD</sequence>
<evidence type="ECO:0000313" key="3">
    <source>
        <dbReference type="EMBL" id="TWT88259.1"/>
    </source>
</evidence>
<dbReference type="SMART" id="SM00564">
    <property type="entry name" value="PQQ"/>
    <property type="match status" value="5"/>
</dbReference>
<accession>A0A5C5ZLI2</accession>
<feature type="chain" id="PRO_5022844658" evidence="1">
    <location>
        <begin position="24"/>
        <end position="441"/>
    </location>
</feature>
<dbReference type="InterPro" id="IPR002372">
    <property type="entry name" value="PQQ_rpt_dom"/>
</dbReference>
<dbReference type="AlphaFoldDB" id="A0A5C5ZLI2"/>
<gene>
    <name evidence="3" type="ORF">Mal64_17380</name>
</gene>
<proteinExistence type="predicted"/>
<organism evidence="3 4">
    <name type="scientific">Pseudobythopirellula maris</name>
    <dbReference type="NCBI Taxonomy" id="2527991"/>
    <lineage>
        <taxon>Bacteria</taxon>
        <taxon>Pseudomonadati</taxon>
        <taxon>Planctomycetota</taxon>
        <taxon>Planctomycetia</taxon>
        <taxon>Pirellulales</taxon>
        <taxon>Lacipirellulaceae</taxon>
        <taxon>Pseudobythopirellula</taxon>
    </lineage>
</organism>
<dbReference type="Proteomes" id="UP000315440">
    <property type="component" value="Unassembled WGS sequence"/>
</dbReference>
<dbReference type="InterPro" id="IPR015943">
    <property type="entry name" value="WD40/YVTN_repeat-like_dom_sf"/>
</dbReference>
<dbReference type="OrthoDB" id="4726955at2"/>
<dbReference type="PROSITE" id="PS51257">
    <property type="entry name" value="PROKAR_LIPOPROTEIN"/>
    <property type="match status" value="1"/>
</dbReference>
<name>A0A5C5ZLI2_9BACT</name>
<dbReference type="Pfam" id="PF13360">
    <property type="entry name" value="PQQ_2"/>
    <property type="match status" value="1"/>
</dbReference>
<dbReference type="SUPFAM" id="SSF50998">
    <property type="entry name" value="Quinoprotein alcohol dehydrogenase-like"/>
    <property type="match status" value="1"/>
</dbReference>
<reference evidence="3 4" key="1">
    <citation type="submission" date="2019-02" db="EMBL/GenBank/DDBJ databases">
        <title>Deep-cultivation of Planctomycetes and their phenomic and genomic characterization uncovers novel biology.</title>
        <authorList>
            <person name="Wiegand S."/>
            <person name="Jogler M."/>
            <person name="Boedeker C."/>
            <person name="Pinto D."/>
            <person name="Vollmers J."/>
            <person name="Rivas-Marin E."/>
            <person name="Kohn T."/>
            <person name="Peeters S.H."/>
            <person name="Heuer A."/>
            <person name="Rast P."/>
            <person name="Oberbeckmann S."/>
            <person name="Bunk B."/>
            <person name="Jeske O."/>
            <person name="Meyerdierks A."/>
            <person name="Storesund J.E."/>
            <person name="Kallscheuer N."/>
            <person name="Luecker S."/>
            <person name="Lage O.M."/>
            <person name="Pohl T."/>
            <person name="Merkel B.J."/>
            <person name="Hornburger P."/>
            <person name="Mueller R.-W."/>
            <person name="Bruemmer F."/>
            <person name="Labrenz M."/>
            <person name="Spormann A.M."/>
            <person name="Op Den Camp H."/>
            <person name="Overmann J."/>
            <person name="Amann R."/>
            <person name="Jetten M.S.M."/>
            <person name="Mascher T."/>
            <person name="Medema M.H."/>
            <person name="Devos D.P."/>
            <person name="Kaster A.-K."/>
            <person name="Ovreas L."/>
            <person name="Rohde M."/>
            <person name="Galperin M.Y."/>
            <person name="Jogler C."/>
        </authorList>
    </citation>
    <scope>NUCLEOTIDE SEQUENCE [LARGE SCALE GENOMIC DNA]</scope>
    <source>
        <strain evidence="3 4">Mal64</strain>
    </source>
</reference>
<dbReference type="InterPro" id="IPR011047">
    <property type="entry name" value="Quinoprotein_ADH-like_sf"/>
</dbReference>
<evidence type="ECO:0000313" key="4">
    <source>
        <dbReference type="Proteomes" id="UP000315440"/>
    </source>
</evidence>
<dbReference type="Gene3D" id="2.130.10.10">
    <property type="entry name" value="YVTN repeat-like/Quinoprotein amine dehydrogenase"/>
    <property type="match status" value="1"/>
</dbReference>
<feature type="signal peptide" evidence="1">
    <location>
        <begin position="1"/>
        <end position="23"/>
    </location>
</feature>
<dbReference type="PANTHER" id="PTHR34512:SF30">
    <property type="entry name" value="OUTER MEMBRANE PROTEIN ASSEMBLY FACTOR BAMB"/>
    <property type="match status" value="1"/>
</dbReference>
<keyword evidence="4" id="KW-1185">Reference proteome</keyword>
<dbReference type="PANTHER" id="PTHR34512">
    <property type="entry name" value="CELL SURFACE PROTEIN"/>
    <property type="match status" value="1"/>
</dbReference>
<evidence type="ECO:0000256" key="1">
    <source>
        <dbReference type="SAM" id="SignalP"/>
    </source>
</evidence>
<protein>
    <submittedName>
        <fullName evidence="3">Outer membrane biogenesis protein BamB</fullName>
    </submittedName>
</protein>
<evidence type="ECO:0000259" key="2">
    <source>
        <dbReference type="Pfam" id="PF13360"/>
    </source>
</evidence>